<evidence type="ECO:0000313" key="2">
    <source>
        <dbReference type="EMBL" id="SNZ19477.1"/>
    </source>
</evidence>
<sequence length="567" mass="63802">MLKLIYKYSLVAVLCSFLVVGFIRTAIASPAEPNIEQLAEKLVSDIRADGLKKACQSFSAIESEFRDRAMRIMVLNYEGVMICNGWGGSLGKNISEMRGIHGKKFIREQIGAALDGGDQWLDYRGSTQKRDEAIQRSGYVARINDEMFLSLNLHKLLPSKISESKLAKLAVSAVDHFKRVGREEACADFASEQHVYIGDGYHIEVYDGTGTAICHAIRPNLNGMTAKAIQKQTKETYVQEYLKAVKSGGDASLKFNQLPVGRDLMIEQKAFVKVADQKTLVIASSHETRAVWPMSREAVNLAHRAASHIKEVGTEKACAEFTKRSKVFSVGYLHPMVFDLEGVRICDPLNPRFNGRNISRLADIDGKRFVTEYIRTARSGGLKWVEQRRYSQILDMKQTLRTYVVNATQSAFVVVEMHSVPTLTPRDEVAILLARKAKTTVSQFGVETACKKFADESSEFRDTDKHIELYKNNGTQICNPDKPQFNGRGLITLDDIMQRPFIRHFANASSAGGQMWVNFHWMSSNRDKIAEKKGYVLPLDNESFVVVPILKDERSVWGLHSYWRSNP</sequence>
<evidence type="ECO:0000313" key="3">
    <source>
        <dbReference type="Proteomes" id="UP000219439"/>
    </source>
</evidence>
<dbReference type="Proteomes" id="UP000219439">
    <property type="component" value="Unassembled WGS sequence"/>
</dbReference>
<gene>
    <name evidence="2" type="ORF">SAMN06265368_2565</name>
</gene>
<name>A0A285PE63_9HYPH</name>
<dbReference type="AlphaFoldDB" id="A0A285PE63"/>
<reference evidence="2 3" key="1">
    <citation type="submission" date="2017-09" db="EMBL/GenBank/DDBJ databases">
        <authorList>
            <person name="Ehlers B."/>
            <person name="Leendertz F.H."/>
        </authorList>
    </citation>
    <scope>NUCLEOTIDE SEQUENCE [LARGE SCALE GENOMIC DNA]</scope>
    <source>
        <strain evidence="2 3">DSM 18289</strain>
    </source>
</reference>
<dbReference type="InterPro" id="IPR004010">
    <property type="entry name" value="Double_Cache_2"/>
</dbReference>
<accession>A0A285PE63</accession>
<dbReference type="Pfam" id="PF08269">
    <property type="entry name" value="dCache_2"/>
    <property type="match status" value="1"/>
</dbReference>
<dbReference type="OrthoDB" id="8454481at2"/>
<dbReference type="RefSeq" id="WP_097153825.1">
    <property type="nucleotide sequence ID" value="NZ_OBEL01000002.1"/>
</dbReference>
<dbReference type="Gene3D" id="3.30.450.20">
    <property type="entry name" value="PAS domain"/>
    <property type="match status" value="4"/>
</dbReference>
<protein>
    <submittedName>
        <fullName evidence="2">Cache domain-containing protein</fullName>
    </submittedName>
</protein>
<proteinExistence type="predicted"/>
<keyword evidence="3" id="KW-1185">Reference proteome</keyword>
<organism evidence="2 3">
    <name type="scientific">Cohaesibacter gelatinilyticus</name>
    <dbReference type="NCBI Taxonomy" id="372072"/>
    <lineage>
        <taxon>Bacteria</taxon>
        <taxon>Pseudomonadati</taxon>
        <taxon>Pseudomonadota</taxon>
        <taxon>Alphaproteobacteria</taxon>
        <taxon>Hyphomicrobiales</taxon>
        <taxon>Cohaesibacteraceae</taxon>
    </lineage>
</organism>
<feature type="domain" description="Double Cache" evidence="1">
    <location>
        <begin position="336"/>
        <end position="536"/>
    </location>
</feature>
<evidence type="ECO:0000259" key="1">
    <source>
        <dbReference type="Pfam" id="PF08269"/>
    </source>
</evidence>
<dbReference type="EMBL" id="OBEL01000002">
    <property type="protein sequence ID" value="SNZ19477.1"/>
    <property type="molecule type" value="Genomic_DNA"/>
</dbReference>